<keyword evidence="3" id="KW-1185">Reference proteome</keyword>
<dbReference type="Proteomes" id="UP000735302">
    <property type="component" value="Unassembled WGS sequence"/>
</dbReference>
<sequence>MPCKGGKINHFMKVCHHPKPGGAEDSVRHVQLSNRIREKHGGHSEACDDLLKKDRVFNWGPAQQKAAMEVSFDATINTLRYASQPNWPAKEGAPANDSPPVSIDDGGPDQHPSPVLKPLSSRP</sequence>
<name>A0AAV3YJU7_9GAST</name>
<evidence type="ECO:0008006" key="4">
    <source>
        <dbReference type="Google" id="ProtNLM"/>
    </source>
</evidence>
<evidence type="ECO:0000313" key="2">
    <source>
        <dbReference type="EMBL" id="GFN83359.1"/>
    </source>
</evidence>
<gene>
    <name evidence="2" type="ORF">PoB_000986500</name>
</gene>
<reference evidence="2 3" key="1">
    <citation type="journal article" date="2021" name="Elife">
        <title>Chloroplast acquisition without the gene transfer in kleptoplastic sea slugs, Plakobranchus ocellatus.</title>
        <authorList>
            <person name="Maeda T."/>
            <person name="Takahashi S."/>
            <person name="Yoshida T."/>
            <person name="Shimamura S."/>
            <person name="Takaki Y."/>
            <person name="Nagai Y."/>
            <person name="Toyoda A."/>
            <person name="Suzuki Y."/>
            <person name="Arimoto A."/>
            <person name="Ishii H."/>
            <person name="Satoh N."/>
            <person name="Nishiyama T."/>
            <person name="Hasebe M."/>
            <person name="Maruyama T."/>
            <person name="Minagawa J."/>
            <person name="Obokata J."/>
            <person name="Shigenobu S."/>
        </authorList>
    </citation>
    <scope>NUCLEOTIDE SEQUENCE [LARGE SCALE GENOMIC DNA]</scope>
</reference>
<proteinExistence type="predicted"/>
<dbReference type="EMBL" id="BLXT01001169">
    <property type="protein sequence ID" value="GFN83359.1"/>
    <property type="molecule type" value="Genomic_DNA"/>
</dbReference>
<evidence type="ECO:0000313" key="3">
    <source>
        <dbReference type="Proteomes" id="UP000735302"/>
    </source>
</evidence>
<organism evidence="2 3">
    <name type="scientific">Plakobranchus ocellatus</name>
    <dbReference type="NCBI Taxonomy" id="259542"/>
    <lineage>
        <taxon>Eukaryota</taxon>
        <taxon>Metazoa</taxon>
        <taxon>Spiralia</taxon>
        <taxon>Lophotrochozoa</taxon>
        <taxon>Mollusca</taxon>
        <taxon>Gastropoda</taxon>
        <taxon>Heterobranchia</taxon>
        <taxon>Euthyneura</taxon>
        <taxon>Panpulmonata</taxon>
        <taxon>Sacoglossa</taxon>
        <taxon>Placobranchoidea</taxon>
        <taxon>Plakobranchidae</taxon>
        <taxon>Plakobranchus</taxon>
    </lineage>
</organism>
<accession>A0AAV3YJU7</accession>
<protein>
    <recommendedName>
        <fullName evidence="4">Reverse transcriptase</fullName>
    </recommendedName>
</protein>
<dbReference type="AlphaFoldDB" id="A0AAV3YJU7"/>
<comment type="caution">
    <text evidence="2">The sequence shown here is derived from an EMBL/GenBank/DDBJ whole genome shotgun (WGS) entry which is preliminary data.</text>
</comment>
<feature type="region of interest" description="Disordered" evidence="1">
    <location>
        <begin position="83"/>
        <end position="123"/>
    </location>
</feature>
<evidence type="ECO:0000256" key="1">
    <source>
        <dbReference type="SAM" id="MobiDB-lite"/>
    </source>
</evidence>